<organism evidence="14 15">
    <name type="scientific">Diversispora epigaea</name>
    <dbReference type="NCBI Taxonomy" id="1348612"/>
    <lineage>
        <taxon>Eukaryota</taxon>
        <taxon>Fungi</taxon>
        <taxon>Fungi incertae sedis</taxon>
        <taxon>Mucoromycota</taxon>
        <taxon>Glomeromycotina</taxon>
        <taxon>Glomeromycetes</taxon>
        <taxon>Diversisporales</taxon>
        <taxon>Diversisporaceae</taxon>
        <taxon>Diversispora</taxon>
    </lineage>
</organism>
<evidence type="ECO:0000313" key="15">
    <source>
        <dbReference type="Proteomes" id="UP000266861"/>
    </source>
</evidence>
<keyword evidence="5 10" id="KW-0995">Kinetochore</keyword>
<protein>
    <recommendedName>
        <fullName evidence="10">Kinetochore protein NDC80</fullName>
    </recommendedName>
</protein>
<keyword evidence="2 10" id="KW-0158">Chromosome</keyword>
<comment type="subunit">
    <text evidence="10">Component of the NDC80 complex.</text>
</comment>
<keyword evidence="7 10" id="KW-0539">Nucleus</keyword>
<dbReference type="Gene3D" id="1.10.418.30">
    <property type="entry name" value="Ncd80 complex, Ncd80 subunit"/>
    <property type="match status" value="1"/>
</dbReference>
<comment type="similarity">
    <text evidence="1 10">Belongs to the NDC80/HEC1 family.</text>
</comment>
<evidence type="ECO:0000259" key="13">
    <source>
        <dbReference type="Pfam" id="PF24487"/>
    </source>
</evidence>
<evidence type="ECO:0000256" key="7">
    <source>
        <dbReference type="ARBA" id="ARBA00023242"/>
    </source>
</evidence>
<dbReference type="PANTHER" id="PTHR10643">
    <property type="entry name" value="KINETOCHORE PROTEIN NDC80"/>
    <property type="match status" value="1"/>
</dbReference>
<dbReference type="InterPro" id="IPR057091">
    <property type="entry name" value="NDC80_loop"/>
</dbReference>
<comment type="subcellular location">
    <subcellularLocation>
        <location evidence="10">Chromosome</location>
        <location evidence="10">Centromere</location>
        <location evidence="10">Kinetochore</location>
    </subcellularLocation>
    <subcellularLocation>
        <location evidence="10">Nucleus</location>
    </subcellularLocation>
</comment>
<keyword evidence="15" id="KW-1185">Reference proteome</keyword>
<dbReference type="GO" id="GO:0005634">
    <property type="term" value="C:nucleus"/>
    <property type="evidence" value="ECO:0007669"/>
    <property type="project" value="UniProtKB-SubCell"/>
</dbReference>
<evidence type="ECO:0000256" key="11">
    <source>
        <dbReference type="SAM" id="Coils"/>
    </source>
</evidence>
<evidence type="ECO:0000256" key="3">
    <source>
        <dbReference type="ARBA" id="ARBA00022618"/>
    </source>
</evidence>
<sequence>MQLGGGNANGLQKDIRPIREKQYQLESIKIIADYLNEVEYKYVVDERLFQMPTAKEYHAIFKFVFQRLEPGKDIAKIEEIVNVLRWLKYPYSHEISKSSLQAVGNAQTWPNLLGALRWLVEFLATWETIDQLEKEAEEEPAPFNPDTAFFTYVTKAYNVFLEGEDDYSEMAEELDVAYEQSNADIVVQTAELQKKVDELEKEMNEMNEEDPLTTVINENNTLLSDMAKFNAYTKHLEDKINKLKDSITKLEEQNHGAERDLAKIEEEKAEIQQKVDSQPISPDDVERMHKESEQITNNRNSIAAKMKELAKLQWEKGLELEKRISEIEKQIQYYNTGLYRVGMLPSSAQYAKGENYEISLDTDADRIDKMISLDLRNFVTVKISEVRESFNCEYDKTQEQINQISEEIHHICDDIADKEMDLKTLEENKSILTRQFEEVKQLEQNEADSLTKRCANFEQRVSQLRSEGASVYVEWKQKRQEIQIQYDRCQQEYNVARESTYNEFNQIKNEQLRSQQHISNVLLDLKRLSENELNEVKK</sequence>
<evidence type="ECO:0000256" key="1">
    <source>
        <dbReference type="ARBA" id="ARBA00007050"/>
    </source>
</evidence>
<keyword evidence="8 10" id="KW-0131">Cell cycle</keyword>
<accession>A0A397IKQ7</accession>
<evidence type="ECO:0000256" key="10">
    <source>
        <dbReference type="RuleBase" id="RU368072"/>
    </source>
</evidence>
<evidence type="ECO:0000259" key="12">
    <source>
        <dbReference type="Pfam" id="PF03801"/>
    </source>
</evidence>
<dbReference type="InterPro" id="IPR038273">
    <property type="entry name" value="Ndc80_sf"/>
</dbReference>
<evidence type="ECO:0000256" key="5">
    <source>
        <dbReference type="ARBA" id="ARBA00022838"/>
    </source>
</evidence>
<dbReference type="STRING" id="1348612.A0A397IKQ7"/>
<keyword evidence="3 10" id="KW-0132">Cell division</keyword>
<dbReference type="InterPro" id="IPR055260">
    <property type="entry name" value="Ndc80_CH"/>
</dbReference>
<feature type="coiled-coil region" evidence="11">
    <location>
        <begin position="233"/>
        <end position="274"/>
    </location>
</feature>
<evidence type="ECO:0000256" key="8">
    <source>
        <dbReference type="ARBA" id="ARBA00023306"/>
    </source>
</evidence>
<evidence type="ECO:0000256" key="9">
    <source>
        <dbReference type="ARBA" id="ARBA00023328"/>
    </source>
</evidence>
<evidence type="ECO:0000256" key="2">
    <source>
        <dbReference type="ARBA" id="ARBA00022454"/>
    </source>
</evidence>
<gene>
    <name evidence="14" type="ORF">Glove_197g56</name>
</gene>
<reference evidence="14 15" key="1">
    <citation type="submission" date="2018-08" db="EMBL/GenBank/DDBJ databases">
        <title>Genome and evolution of the arbuscular mycorrhizal fungus Diversispora epigaea (formerly Glomus versiforme) and its bacterial endosymbionts.</title>
        <authorList>
            <person name="Sun X."/>
            <person name="Fei Z."/>
            <person name="Harrison M."/>
        </authorList>
    </citation>
    <scope>NUCLEOTIDE SEQUENCE [LARGE SCALE GENOMIC DNA]</scope>
    <source>
        <strain evidence="14 15">IT104</strain>
    </source>
</reference>
<dbReference type="GO" id="GO:0051301">
    <property type="term" value="P:cell division"/>
    <property type="evidence" value="ECO:0007669"/>
    <property type="project" value="UniProtKB-UniRule"/>
</dbReference>
<feature type="domain" description="Kinetochore protein Ndc80 CH" evidence="12">
    <location>
        <begin position="9"/>
        <end position="127"/>
    </location>
</feature>
<evidence type="ECO:0000256" key="6">
    <source>
        <dbReference type="ARBA" id="ARBA00023054"/>
    </source>
</evidence>
<dbReference type="Pfam" id="PF24487">
    <property type="entry name" value="NDC80_loop"/>
    <property type="match status" value="1"/>
</dbReference>
<keyword evidence="9 10" id="KW-0137">Centromere</keyword>
<dbReference type="Proteomes" id="UP000266861">
    <property type="component" value="Unassembled WGS sequence"/>
</dbReference>
<comment type="function">
    <text evidence="10">Acts as a component of the essential kinetochore-associated NDC80 complex, which is required for chromosome segregation and spindle checkpoint activity.</text>
</comment>
<proteinExistence type="inferred from homology"/>
<dbReference type="GO" id="GO:0031262">
    <property type="term" value="C:Ndc80 complex"/>
    <property type="evidence" value="ECO:0007669"/>
    <property type="project" value="UniProtKB-UniRule"/>
</dbReference>
<dbReference type="PANTHER" id="PTHR10643:SF2">
    <property type="entry name" value="KINETOCHORE PROTEIN NDC80 HOMOLOG"/>
    <property type="match status" value="1"/>
</dbReference>
<comment type="caution">
    <text evidence="14">The sequence shown here is derived from an EMBL/GenBank/DDBJ whole genome shotgun (WGS) entry which is preliminary data.</text>
</comment>
<keyword evidence="6 11" id="KW-0175">Coiled coil</keyword>
<dbReference type="EMBL" id="PQFF01000185">
    <property type="protein sequence ID" value="RHZ76465.1"/>
    <property type="molecule type" value="Genomic_DNA"/>
</dbReference>
<dbReference type="AlphaFoldDB" id="A0A397IKQ7"/>
<feature type="domain" description="Kinetochore protein NDC80 loop region" evidence="13">
    <location>
        <begin position="303"/>
        <end position="510"/>
    </location>
</feature>
<evidence type="ECO:0000256" key="4">
    <source>
        <dbReference type="ARBA" id="ARBA00022776"/>
    </source>
</evidence>
<dbReference type="Pfam" id="PF03801">
    <property type="entry name" value="Ndc80_HEC"/>
    <property type="match status" value="1"/>
</dbReference>
<evidence type="ECO:0000313" key="14">
    <source>
        <dbReference type="EMBL" id="RHZ76465.1"/>
    </source>
</evidence>
<keyword evidence="4 10" id="KW-0498">Mitosis</keyword>
<name>A0A397IKQ7_9GLOM</name>
<dbReference type="GO" id="GO:0051315">
    <property type="term" value="P:attachment of mitotic spindle microtubules to kinetochore"/>
    <property type="evidence" value="ECO:0007669"/>
    <property type="project" value="UniProtKB-UniRule"/>
</dbReference>
<dbReference type="InterPro" id="IPR005550">
    <property type="entry name" value="Kinetochore_Ndc80"/>
</dbReference>
<dbReference type="OrthoDB" id="7459479at2759"/>
<feature type="coiled-coil region" evidence="11">
    <location>
        <begin position="387"/>
        <end position="499"/>
    </location>
</feature>
<feature type="coiled-coil region" evidence="11">
    <location>
        <begin position="182"/>
        <end position="209"/>
    </location>
</feature>